<gene>
    <name evidence="2" type="ORF">F6W96_40535</name>
</gene>
<proteinExistence type="inferred from homology"/>
<reference evidence="2 3" key="1">
    <citation type="journal article" date="2019" name="ACS Chem. Biol.">
        <title>Identification and Mobilization of a Cryptic Antibiotic Biosynthesis Gene Locus from a Human-Pathogenic Nocardia Isolate.</title>
        <authorList>
            <person name="Herisse M."/>
            <person name="Ishida K."/>
            <person name="Porter J.L."/>
            <person name="Howden B."/>
            <person name="Hertweck C."/>
            <person name="Stinear T.P."/>
            <person name="Pidot S.J."/>
        </authorList>
    </citation>
    <scope>NUCLEOTIDE SEQUENCE [LARGE SCALE GENOMIC DNA]</scope>
    <source>
        <strain evidence="2 3">AUSMDU00012715</strain>
    </source>
</reference>
<dbReference type="EMBL" id="CP046173">
    <property type="protein sequence ID" value="QIS23627.1"/>
    <property type="molecule type" value="Genomic_DNA"/>
</dbReference>
<sequence>MKIDARPPAPTGTRAWVRPPQEMSAVVGRWVDATADVLALDENTLLARHPDQVRTVLTGRDYLTRGQRPAALMRAERALLSAAAGEFMLLDLIAVTHAQQLATRLEHLAAVGDGADLTAMMDRLVVRVLLEALLGPVDVDEIAAAVAAASRVADVPVPPAAARADSYTGVTAAVCAALARQSPLSRGPVVQRLIDDGHRMEVIATHLAILLVDGCDMVAQALSWTWISLISATPVYRQWRQQIQATPALARTLTGDLTRESLRLFPPAWALARTAASDTRLGQTPVAGGTLVVVSPFVTHRHPQIWGEQAQRFAPQRARPAHRFAWLPFGAGHLQCVGAAYALWMADVVVSILGRRVQFHPVTGGDAVLPRFGRVLAAPAFEVEISAKER</sequence>
<name>A0A6G9ZE54_9NOCA</name>
<dbReference type="InterPro" id="IPR001128">
    <property type="entry name" value="Cyt_P450"/>
</dbReference>
<dbReference type="GO" id="GO:0005506">
    <property type="term" value="F:iron ion binding"/>
    <property type="evidence" value="ECO:0007669"/>
    <property type="project" value="InterPro"/>
</dbReference>
<evidence type="ECO:0000313" key="3">
    <source>
        <dbReference type="Proteomes" id="UP000500953"/>
    </source>
</evidence>
<dbReference type="GO" id="GO:0004497">
    <property type="term" value="F:monooxygenase activity"/>
    <property type="evidence" value="ECO:0007669"/>
    <property type="project" value="InterPro"/>
</dbReference>
<dbReference type="SUPFAM" id="SSF48264">
    <property type="entry name" value="Cytochrome P450"/>
    <property type="match status" value="1"/>
</dbReference>
<protein>
    <submittedName>
        <fullName evidence="2">Cytochrome P450</fullName>
    </submittedName>
</protein>
<comment type="similarity">
    <text evidence="1">Belongs to the cytochrome P450 family.</text>
</comment>
<evidence type="ECO:0000313" key="2">
    <source>
        <dbReference type="EMBL" id="QIS23627.1"/>
    </source>
</evidence>
<dbReference type="InterPro" id="IPR050121">
    <property type="entry name" value="Cytochrome_P450_monoxygenase"/>
</dbReference>
<dbReference type="Pfam" id="PF00067">
    <property type="entry name" value="p450"/>
    <property type="match status" value="1"/>
</dbReference>
<dbReference type="PANTHER" id="PTHR24305">
    <property type="entry name" value="CYTOCHROME P450"/>
    <property type="match status" value="1"/>
</dbReference>
<organism evidence="2 3">
    <name type="scientific">Nocardia terpenica</name>
    <dbReference type="NCBI Taxonomy" id="455432"/>
    <lineage>
        <taxon>Bacteria</taxon>
        <taxon>Bacillati</taxon>
        <taxon>Actinomycetota</taxon>
        <taxon>Actinomycetes</taxon>
        <taxon>Mycobacteriales</taxon>
        <taxon>Nocardiaceae</taxon>
        <taxon>Nocardia</taxon>
    </lineage>
</organism>
<dbReference type="Proteomes" id="UP000500953">
    <property type="component" value="Chromosome"/>
</dbReference>
<accession>A0A6G9ZE54</accession>
<dbReference type="GO" id="GO:0020037">
    <property type="term" value="F:heme binding"/>
    <property type="evidence" value="ECO:0007669"/>
    <property type="project" value="InterPro"/>
</dbReference>
<dbReference type="Gene3D" id="1.10.630.10">
    <property type="entry name" value="Cytochrome P450"/>
    <property type="match status" value="1"/>
</dbReference>
<dbReference type="PANTHER" id="PTHR24305:SF166">
    <property type="entry name" value="CYTOCHROME P450 12A4, MITOCHONDRIAL-RELATED"/>
    <property type="match status" value="1"/>
</dbReference>
<evidence type="ECO:0000256" key="1">
    <source>
        <dbReference type="ARBA" id="ARBA00010617"/>
    </source>
</evidence>
<dbReference type="GO" id="GO:0016705">
    <property type="term" value="F:oxidoreductase activity, acting on paired donors, with incorporation or reduction of molecular oxygen"/>
    <property type="evidence" value="ECO:0007669"/>
    <property type="project" value="InterPro"/>
</dbReference>
<dbReference type="RefSeq" id="WP_167490949.1">
    <property type="nucleotide sequence ID" value="NZ_CP046173.1"/>
</dbReference>
<dbReference type="AlphaFoldDB" id="A0A6G9ZE54"/>
<dbReference type="InterPro" id="IPR036396">
    <property type="entry name" value="Cyt_P450_sf"/>
</dbReference>